<comment type="subunit">
    <text evidence="5 13 14">Homodimer.</text>
</comment>
<evidence type="ECO:0000256" key="1">
    <source>
        <dbReference type="ARBA" id="ARBA00000474"/>
    </source>
</evidence>
<dbReference type="Gene3D" id="3.20.20.70">
    <property type="entry name" value="Aldolase class I"/>
    <property type="match status" value="1"/>
</dbReference>
<evidence type="ECO:0000256" key="6">
    <source>
        <dbReference type="ARBA" id="ARBA00011940"/>
    </source>
</evidence>
<name>A0A2P5Z8F3_9XANT</name>
<dbReference type="InterPro" id="IPR022896">
    <property type="entry name" value="TrioseP_Isoase_bac/euk"/>
</dbReference>
<dbReference type="PROSITE" id="PS51440">
    <property type="entry name" value="TIM_2"/>
    <property type="match status" value="1"/>
</dbReference>
<feature type="active site" description="Electrophile" evidence="13">
    <location>
        <position position="96"/>
    </location>
</feature>
<dbReference type="EC" id="5.3.1.1" evidence="6 13"/>
<evidence type="ECO:0000313" key="16">
    <source>
        <dbReference type="Proteomes" id="UP000247346"/>
    </source>
</evidence>
<proteinExistence type="inferred from homology"/>
<dbReference type="GO" id="GO:0005829">
    <property type="term" value="C:cytosol"/>
    <property type="evidence" value="ECO:0007669"/>
    <property type="project" value="TreeGrafter"/>
</dbReference>
<dbReference type="NCBIfam" id="TIGR00419">
    <property type="entry name" value="tim"/>
    <property type="match status" value="1"/>
</dbReference>
<comment type="pathway">
    <text evidence="2 13 14">Carbohydrate biosynthesis; gluconeogenesis.</text>
</comment>
<evidence type="ECO:0000256" key="8">
    <source>
        <dbReference type="ARBA" id="ARBA00022432"/>
    </source>
</evidence>
<keyword evidence="9 13" id="KW-0963">Cytoplasm</keyword>
<evidence type="ECO:0000256" key="5">
    <source>
        <dbReference type="ARBA" id="ARBA00011738"/>
    </source>
</evidence>
<comment type="catalytic activity">
    <reaction evidence="1 13 14">
        <text>D-glyceraldehyde 3-phosphate = dihydroxyacetone phosphate</text>
        <dbReference type="Rhea" id="RHEA:18585"/>
        <dbReference type="ChEBI" id="CHEBI:57642"/>
        <dbReference type="ChEBI" id="CHEBI:59776"/>
        <dbReference type="EC" id="5.3.1.1"/>
    </reaction>
</comment>
<reference evidence="15 16" key="1">
    <citation type="submission" date="2016-08" db="EMBL/GenBank/DDBJ databases">
        <authorList>
            <person name="Seilhamer J.J."/>
        </authorList>
    </citation>
    <scope>NUCLEOTIDE SEQUENCE [LARGE SCALE GENOMIC DNA]</scope>
    <source>
        <strain evidence="15 16">CFBP4641</strain>
    </source>
</reference>
<comment type="subcellular location">
    <subcellularLocation>
        <location evidence="13 14">Cytoplasm</location>
    </subcellularLocation>
</comment>
<evidence type="ECO:0000256" key="10">
    <source>
        <dbReference type="ARBA" id="ARBA00023152"/>
    </source>
</evidence>
<evidence type="ECO:0000256" key="12">
    <source>
        <dbReference type="ARBA" id="ARBA00055680"/>
    </source>
</evidence>
<accession>A0A2P5Z8F3</accession>
<comment type="similarity">
    <text evidence="4 13 14">Belongs to the triosephosphate isomerase family.</text>
</comment>
<evidence type="ECO:0000256" key="13">
    <source>
        <dbReference type="HAMAP-Rule" id="MF_00147"/>
    </source>
</evidence>
<dbReference type="GO" id="GO:0006096">
    <property type="term" value="P:glycolytic process"/>
    <property type="evidence" value="ECO:0007669"/>
    <property type="project" value="UniProtKB-UniRule"/>
</dbReference>
<comment type="pathway">
    <text evidence="3">Carbohydrate metabolism; erythritol degradation.</text>
</comment>
<dbReference type="GO" id="GO:0004807">
    <property type="term" value="F:triose-phosphate isomerase activity"/>
    <property type="evidence" value="ECO:0007669"/>
    <property type="project" value="UniProtKB-UniRule"/>
</dbReference>
<dbReference type="Pfam" id="PF00121">
    <property type="entry name" value="TIM"/>
    <property type="match status" value="1"/>
</dbReference>
<dbReference type="PANTHER" id="PTHR21139:SF42">
    <property type="entry name" value="TRIOSEPHOSPHATE ISOMERASE"/>
    <property type="match status" value="1"/>
</dbReference>
<dbReference type="HAMAP" id="MF_00147_B">
    <property type="entry name" value="TIM_B"/>
    <property type="match status" value="1"/>
</dbReference>
<comment type="caution">
    <text evidence="15">The sequence shown here is derived from an EMBL/GenBank/DDBJ whole genome shotgun (WGS) entry which is preliminary data.</text>
</comment>
<evidence type="ECO:0000256" key="14">
    <source>
        <dbReference type="RuleBase" id="RU363013"/>
    </source>
</evidence>
<dbReference type="PROSITE" id="PS00171">
    <property type="entry name" value="TIM_1"/>
    <property type="match status" value="1"/>
</dbReference>
<dbReference type="STRING" id="56458.SB85_05700"/>
<dbReference type="PANTHER" id="PTHR21139">
    <property type="entry name" value="TRIOSEPHOSPHATE ISOMERASE"/>
    <property type="match status" value="1"/>
</dbReference>
<keyword evidence="11 13" id="KW-0413">Isomerase</keyword>
<dbReference type="InterPro" id="IPR020861">
    <property type="entry name" value="Triosephosphate_isomerase_AS"/>
</dbReference>
<dbReference type="GO" id="GO:0006094">
    <property type="term" value="P:gluconeogenesis"/>
    <property type="evidence" value="ECO:0007669"/>
    <property type="project" value="UniProtKB-UniRule"/>
</dbReference>
<evidence type="ECO:0000256" key="7">
    <source>
        <dbReference type="ARBA" id="ARBA00019397"/>
    </source>
</evidence>
<dbReference type="GeneID" id="93878406"/>
<evidence type="ECO:0000256" key="2">
    <source>
        <dbReference type="ARBA" id="ARBA00004742"/>
    </source>
</evidence>
<evidence type="ECO:0000256" key="3">
    <source>
        <dbReference type="ARBA" id="ARBA00004939"/>
    </source>
</evidence>
<keyword evidence="10 13" id="KW-0324">Glycolysis</keyword>
<sequence length="253" mass="26820">MRRKIVAGNWKLHGTRHFAADLMREIVAGLHEADHDVEVVILPPLPYLGDLIEHFEDRLLRFGAQDVSSNEKGAYTGEVSAAMLVDVGADYGLVGHSERRQYHQESSELVARKFAAALHAGLVPILCVGETLEQREAGRTEAVIAAQLAPVLDLVGADGFVRAVVAYEPVWAIGTGRTASPAQAQAVHAFIRGEVAARDARIADSLPILYGGSVKPDNAAELFAQPDVDGGLVGGASLVAAEFLAIVRAAATC</sequence>
<dbReference type="GO" id="GO:0046166">
    <property type="term" value="P:glyceraldehyde-3-phosphate biosynthetic process"/>
    <property type="evidence" value="ECO:0007669"/>
    <property type="project" value="TreeGrafter"/>
</dbReference>
<comment type="pathway">
    <text evidence="13 14">Carbohydrate degradation; glycolysis; D-glyceraldehyde 3-phosphate from glycerone phosphate: step 1/1.</text>
</comment>
<dbReference type="GO" id="GO:0019563">
    <property type="term" value="P:glycerol catabolic process"/>
    <property type="evidence" value="ECO:0007669"/>
    <property type="project" value="TreeGrafter"/>
</dbReference>
<feature type="binding site" evidence="13">
    <location>
        <position position="213"/>
    </location>
    <ligand>
        <name>substrate</name>
    </ligand>
</feature>
<evidence type="ECO:0000256" key="4">
    <source>
        <dbReference type="ARBA" id="ARBA00007422"/>
    </source>
</evidence>
<dbReference type="Proteomes" id="UP000247346">
    <property type="component" value="Unassembled WGS sequence"/>
</dbReference>
<evidence type="ECO:0000256" key="9">
    <source>
        <dbReference type="ARBA" id="ARBA00022490"/>
    </source>
</evidence>
<dbReference type="InterPro" id="IPR000652">
    <property type="entry name" value="Triosephosphate_isomerase"/>
</dbReference>
<feature type="binding site" evidence="13">
    <location>
        <begin position="234"/>
        <end position="235"/>
    </location>
    <ligand>
        <name>substrate</name>
    </ligand>
</feature>
<dbReference type="OrthoDB" id="9809429at2"/>
<gene>
    <name evidence="13" type="primary">tpiA</name>
    <name evidence="15" type="ORF">XsacCFBP4641_02850</name>
</gene>
<dbReference type="CDD" id="cd00311">
    <property type="entry name" value="TIM"/>
    <property type="match status" value="1"/>
</dbReference>
<dbReference type="UniPathway" id="UPA00109">
    <property type="reaction ID" value="UER00189"/>
</dbReference>
<dbReference type="UniPathway" id="UPA00138"/>
<dbReference type="InterPro" id="IPR013785">
    <property type="entry name" value="Aldolase_TIM"/>
</dbReference>
<dbReference type="InterPro" id="IPR035990">
    <property type="entry name" value="TIM_sf"/>
</dbReference>
<feature type="binding site" evidence="13">
    <location>
        <begin position="9"/>
        <end position="11"/>
    </location>
    <ligand>
        <name>substrate</name>
    </ligand>
</feature>
<dbReference type="RefSeq" id="WP_010343003.1">
    <property type="nucleotide sequence ID" value="NZ_CP132343.1"/>
</dbReference>
<evidence type="ECO:0000256" key="11">
    <source>
        <dbReference type="ARBA" id="ARBA00023235"/>
    </source>
</evidence>
<dbReference type="EMBL" id="MDEK01000002">
    <property type="protein sequence ID" value="PPU84751.1"/>
    <property type="molecule type" value="Genomic_DNA"/>
</dbReference>
<protein>
    <recommendedName>
        <fullName evidence="7 13">Triosephosphate isomerase</fullName>
        <shortName evidence="13">TIM</shortName>
        <shortName evidence="13">TPI</shortName>
        <ecNumber evidence="6 13">5.3.1.1</ecNumber>
    </recommendedName>
    <alternativeName>
        <fullName evidence="13">Triose-phosphate isomerase</fullName>
    </alternativeName>
</protein>
<dbReference type="AlphaFoldDB" id="A0A2P5Z8F3"/>
<dbReference type="SUPFAM" id="SSF51351">
    <property type="entry name" value="Triosephosphate isomerase (TIM)"/>
    <property type="match status" value="1"/>
</dbReference>
<dbReference type="FunFam" id="3.20.20.70:FF:000020">
    <property type="entry name" value="Triosephosphate isomerase"/>
    <property type="match status" value="1"/>
</dbReference>
<evidence type="ECO:0000313" key="15">
    <source>
        <dbReference type="EMBL" id="PPU84751.1"/>
    </source>
</evidence>
<organism evidence="15 16">
    <name type="scientific">Xanthomonas sacchari</name>
    <dbReference type="NCBI Taxonomy" id="56458"/>
    <lineage>
        <taxon>Bacteria</taxon>
        <taxon>Pseudomonadati</taxon>
        <taxon>Pseudomonadota</taxon>
        <taxon>Gammaproteobacteria</taxon>
        <taxon>Lysobacterales</taxon>
        <taxon>Lysobacteraceae</taxon>
        <taxon>Xanthomonas</taxon>
    </lineage>
</organism>
<feature type="binding site" evidence="13">
    <location>
        <position position="174"/>
    </location>
    <ligand>
        <name>substrate</name>
    </ligand>
</feature>
<keyword evidence="8 13" id="KW-0312">Gluconeogenesis</keyword>
<feature type="active site" description="Proton acceptor" evidence="13">
    <location>
        <position position="168"/>
    </location>
</feature>
<comment type="function">
    <text evidence="12 13">Involved in the gluconeogenesis. Catalyzes stereospecifically the conversion of dihydroxyacetone phosphate (DHAP) to D-glyceraldehyde-3-phosphate (G3P).</text>
</comment>